<proteinExistence type="predicted"/>
<dbReference type="AlphaFoldDB" id="D9QGX5"/>
<dbReference type="PROSITE" id="PS51257">
    <property type="entry name" value="PROKAR_LIPOPROTEIN"/>
    <property type="match status" value="1"/>
</dbReference>
<evidence type="ECO:0000313" key="1">
    <source>
        <dbReference type="EMBL" id="ADL00941.1"/>
    </source>
</evidence>
<protein>
    <recommendedName>
        <fullName evidence="3">Lipoprotein</fullName>
    </recommendedName>
</protein>
<dbReference type="BioCyc" id="BSUB633149:G1GM8-1618-MONOMER"/>
<dbReference type="OrthoDB" id="7187502at2"/>
<organism evidence="1 2">
    <name type="scientific">Brevundimonas subvibrioides (strain ATCC 15264 / DSM 4735 / LMG 14903 / NBRC 16000 / CB 81)</name>
    <name type="common">Caulobacter subvibrioides</name>
    <dbReference type="NCBI Taxonomy" id="633149"/>
    <lineage>
        <taxon>Bacteria</taxon>
        <taxon>Pseudomonadati</taxon>
        <taxon>Pseudomonadota</taxon>
        <taxon>Alphaproteobacteria</taxon>
        <taxon>Caulobacterales</taxon>
        <taxon>Caulobacteraceae</taxon>
        <taxon>Brevundimonas</taxon>
    </lineage>
</organism>
<reference evidence="2" key="1">
    <citation type="journal article" date="2011" name="J. Bacteriol.">
        <title>Genome sequences of eight morphologically diverse alphaproteobacteria.</title>
        <authorList>
            <consortium name="US DOE Joint Genome Institute"/>
            <person name="Brown P.J."/>
            <person name="Kysela D.T."/>
            <person name="Buechlein A."/>
            <person name="Hemmerich C."/>
            <person name="Brun Y.V."/>
        </authorList>
    </citation>
    <scope>NUCLEOTIDE SEQUENCE [LARGE SCALE GENOMIC DNA]</scope>
    <source>
        <strain evidence="2">ATCC 15264 / DSM 4735 / LMG 14903 / NBRC 16000 / CB 81</strain>
    </source>
</reference>
<keyword evidence="2" id="KW-1185">Reference proteome</keyword>
<evidence type="ECO:0008006" key="3">
    <source>
        <dbReference type="Google" id="ProtNLM"/>
    </source>
</evidence>
<dbReference type="HOGENOM" id="CLU_1583386_0_0_5"/>
<gene>
    <name evidence="1" type="ordered locus">Bresu_1630</name>
</gene>
<dbReference type="EMBL" id="CP002102">
    <property type="protein sequence ID" value="ADL00941.1"/>
    <property type="molecule type" value="Genomic_DNA"/>
</dbReference>
<dbReference type="eggNOG" id="ENOG5033HNF">
    <property type="taxonomic scope" value="Bacteria"/>
</dbReference>
<accession>D9QGX5</accession>
<dbReference type="Proteomes" id="UP000002696">
    <property type="component" value="Chromosome"/>
</dbReference>
<evidence type="ECO:0000313" key="2">
    <source>
        <dbReference type="Proteomes" id="UP000002696"/>
    </source>
</evidence>
<sequence>MRPLIVAVAASLLVAACDLSPPAQPKAGPAAEATSNTARAGAFAHSQTGDLSGYYLPGAQVGPDDFQLTTVFVGQEPEFRDWEDGKRSATFAPVMLEFLVPGEQTERVLPESYSVSDGRVRMTGTSPEHGRVTFDARLDQGALSTARRNLGEGEASAMTAAVTIDGRSYTGVKFAWSGGD</sequence>
<dbReference type="KEGG" id="bsb:Bresu_1630"/>
<name>D9QGX5_BRESC</name>
<dbReference type="RefSeq" id="WP_013269043.1">
    <property type="nucleotide sequence ID" value="NC_014375.1"/>
</dbReference>
<dbReference type="InParanoid" id="D9QGX5"/>
<dbReference type="STRING" id="633149.Bresu_1630"/>